<evidence type="ECO:0000313" key="2">
    <source>
        <dbReference type="Proteomes" id="UP000294749"/>
    </source>
</evidence>
<dbReference type="AlphaFoldDB" id="A0A4R7K368"/>
<name>A0A4R7K368_9FLAO</name>
<dbReference type="RefSeq" id="WP_133687341.1">
    <property type="nucleotide sequence ID" value="NZ_SOAY01000011.1"/>
</dbReference>
<dbReference type="OrthoDB" id="1122672at2"/>
<dbReference type="Proteomes" id="UP000294749">
    <property type="component" value="Unassembled WGS sequence"/>
</dbReference>
<dbReference type="EMBL" id="SOAY01000011">
    <property type="protein sequence ID" value="TDT44966.1"/>
    <property type="molecule type" value="Genomic_DNA"/>
</dbReference>
<keyword evidence="2" id="KW-1185">Reference proteome</keyword>
<gene>
    <name evidence="1" type="ORF">CLV90_2045</name>
</gene>
<comment type="caution">
    <text evidence="1">The sequence shown here is derived from an EMBL/GenBank/DDBJ whole genome shotgun (WGS) entry which is preliminary data.</text>
</comment>
<protein>
    <submittedName>
        <fullName evidence="1">Uncharacterized protein</fullName>
    </submittedName>
</protein>
<organism evidence="1 2">
    <name type="scientific">Maribacter spongiicola</name>
    <dbReference type="NCBI Taxonomy" id="1206753"/>
    <lineage>
        <taxon>Bacteria</taxon>
        <taxon>Pseudomonadati</taxon>
        <taxon>Bacteroidota</taxon>
        <taxon>Flavobacteriia</taxon>
        <taxon>Flavobacteriales</taxon>
        <taxon>Flavobacteriaceae</taxon>
        <taxon>Maribacter</taxon>
    </lineage>
</organism>
<sequence>MKQPKELPKIFTKSSKTYTQICKTDNVYQYEVADNDPNHENIYFEVFYRRIANAKTFPNGNTMPERILYPNNEAFGNWAWCISRGNDYFSALRIAKKKFSFIDEKKRIKQSA</sequence>
<accession>A0A4R7K368</accession>
<reference evidence="1 2" key="1">
    <citation type="submission" date="2019-03" db="EMBL/GenBank/DDBJ databases">
        <title>Genomic Encyclopedia of Archaeal and Bacterial Type Strains, Phase II (KMG-II): from individual species to whole genera.</title>
        <authorList>
            <person name="Goeker M."/>
        </authorList>
    </citation>
    <scope>NUCLEOTIDE SEQUENCE [LARGE SCALE GENOMIC DNA]</scope>
    <source>
        <strain evidence="1 2">DSM 25233</strain>
    </source>
</reference>
<proteinExistence type="predicted"/>
<evidence type="ECO:0000313" key="1">
    <source>
        <dbReference type="EMBL" id="TDT44966.1"/>
    </source>
</evidence>